<name>A0A1M6C290_9FIRM</name>
<evidence type="ECO:0000256" key="2">
    <source>
        <dbReference type="ARBA" id="ARBA00022448"/>
    </source>
</evidence>
<evidence type="ECO:0000313" key="10">
    <source>
        <dbReference type="Proteomes" id="UP000184052"/>
    </source>
</evidence>
<dbReference type="GO" id="GO:0055085">
    <property type="term" value="P:transmembrane transport"/>
    <property type="evidence" value="ECO:0007669"/>
    <property type="project" value="InterPro"/>
</dbReference>
<comment type="subcellular location">
    <subcellularLocation>
        <location evidence="1">Membrane</location>
        <topology evidence="1">Multi-pass membrane protein</topology>
    </subcellularLocation>
</comment>
<feature type="transmembrane region" description="Helical" evidence="7">
    <location>
        <begin position="92"/>
        <end position="114"/>
    </location>
</feature>
<keyword evidence="3 7" id="KW-0812">Transmembrane</keyword>
<evidence type="ECO:0000256" key="4">
    <source>
        <dbReference type="ARBA" id="ARBA00022737"/>
    </source>
</evidence>
<feature type="domain" description="Citrate transporter-like" evidence="8">
    <location>
        <begin position="16"/>
        <end position="366"/>
    </location>
</feature>
<feature type="transmembrane region" description="Helical" evidence="7">
    <location>
        <begin position="314"/>
        <end position="334"/>
    </location>
</feature>
<dbReference type="Proteomes" id="UP000184052">
    <property type="component" value="Unassembled WGS sequence"/>
</dbReference>
<feature type="transmembrane region" description="Helical" evidence="7">
    <location>
        <begin position="177"/>
        <end position="196"/>
    </location>
</feature>
<dbReference type="Pfam" id="PF03600">
    <property type="entry name" value="CitMHS"/>
    <property type="match status" value="1"/>
</dbReference>
<dbReference type="InterPro" id="IPR004680">
    <property type="entry name" value="Cit_transptr-like_dom"/>
</dbReference>
<dbReference type="PANTHER" id="PTHR43652:SF2">
    <property type="entry name" value="BASIC AMINO ACID ANTIPORTER YFCC-RELATED"/>
    <property type="match status" value="1"/>
</dbReference>
<dbReference type="InterPro" id="IPR051679">
    <property type="entry name" value="DASS-Related_Transporters"/>
</dbReference>
<dbReference type="PANTHER" id="PTHR43652">
    <property type="entry name" value="BASIC AMINO ACID ANTIPORTER YFCC-RELATED"/>
    <property type="match status" value="1"/>
</dbReference>
<feature type="transmembrane region" description="Helical" evidence="7">
    <location>
        <begin position="365"/>
        <end position="390"/>
    </location>
</feature>
<keyword evidence="6 7" id="KW-0472">Membrane</keyword>
<gene>
    <name evidence="9" type="ORF">SAMN02745751_00553</name>
</gene>
<keyword evidence="10" id="KW-1185">Reference proteome</keyword>
<feature type="transmembrane region" description="Helical" evidence="7">
    <location>
        <begin position="341"/>
        <end position="359"/>
    </location>
</feature>
<evidence type="ECO:0000256" key="1">
    <source>
        <dbReference type="ARBA" id="ARBA00004141"/>
    </source>
</evidence>
<dbReference type="RefSeq" id="WP_073046771.1">
    <property type="nucleotide sequence ID" value="NZ_FQZL01000005.1"/>
</dbReference>
<keyword evidence="2" id="KW-0813">Transport</keyword>
<dbReference type="OrthoDB" id="9765532at2"/>
<organism evidence="9 10">
    <name type="scientific">Dethiosulfatibacter aminovorans DSM 17477</name>
    <dbReference type="NCBI Taxonomy" id="1121476"/>
    <lineage>
        <taxon>Bacteria</taxon>
        <taxon>Bacillati</taxon>
        <taxon>Bacillota</taxon>
        <taxon>Tissierellia</taxon>
        <taxon>Dethiosulfatibacter</taxon>
    </lineage>
</organism>
<dbReference type="STRING" id="1121476.SAMN02745751_00553"/>
<feature type="transmembrane region" description="Helical" evidence="7">
    <location>
        <begin position="252"/>
        <end position="271"/>
    </location>
</feature>
<evidence type="ECO:0000259" key="8">
    <source>
        <dbReference type="Pfam" id="PF03600"/>
    </source>
</evidence>
<keyword evidence="4" id="KW-0677">Repeat</keyword>
<feature type="transmembrane region" description="Helical" evidence="7">
    <location>
        <begin position="283"/>
        <end position="302"/>
    </location>
</feature>
<dbReference type="GO" id="GO:0005886">
    <property type="term" value="C:plasma membrane"/>
    <property type="evidence" value="ECO:0007669"/>
    <property type="project" value="TreeGrafter"/>
</dbReference>
<evidence type="ECO:0000256" key="6">
    <source>
        <dbReference type="ARBA" id="ARBA00023136"/>
    </source>
</evidence>
<feature type="transmembrane region" description="Helical" evidence="7">
    <location>
        <begin position="57"/>
        <end position="80"/>
    </location>
</feature>
<protein>
    <submittedName>
        <fullName evidence="9">Di-and tricarboxylate transporter</fullName>
    </submittedName>
</protein>
<evidence type="ECO:0000256" key="3">
    <source>
        <dbReference type="ARBA" id="ARBA00022692"/>
    </source>
</evidence>
<keyword evidence="5 7" id="KW-1133">Transmembrane helix</keyword>
<feature type="transmembrane region" description="Helical" evidence="7">
    <location>
        <begin position="26"/>
        <end position="45"/>
    </location>
</feature>
<dbReference type="AlphaFoldDB" id="A0A1M6C290"/>
<evidence type="ECO:0000256" key="7">
    <source>
        <dbReference type="SAM" id="Phobius"/>
    </source>
</evidence>
<sequence length="426" mass="45272">MSFQLITTLVIVAITIIMFVSGKVDYGIVCVFNVVGLTVTGVMTAEQALAAFSNTNVILFGAMFIVGNGLTKTGIVAKISSLVYRYKDNPKALIAISCISGALISALVNPIIAVPVLLPIMIELANETGISRSKLLYPMAACVNVAAAVTIMGIGAINPISNNMMMQVGGTIPLQMIDFTIARTPFVIITILYFVFIGHKFLPDIPNSSFDDQSEVAIGSFAEMSKSKQSIAIIISIMTICCLFIADYIHVGTWIVATVGAALFIVFGILSPKEAYNSINPQTMFLFVGILTLTSAMAVSGASDFVGAQLTSLFTSGVNPYIVLFVLMMVVLVLTQLMSNMIIVVFSGIVAMVCVQLGMDPRAAVMGVQIAGCASILTPMASPVQAMIAIPGKYTIKNFVKAGLPVCIISIVIATFFLPMLFPFYP</sequence>
<evidence type="ECO:0000256" key="5">
    <source>
        <dbReference type="ARBA" id="ARBA00022989"/>
    </source>
</evidence>
<feature type="transmembrane region" description="Helical" evidence="7">
    <location>
        <begin position="402"/>
        <end position="425"/>
    </location>
</feature>
<dbReference type="EMBL" id="FQZL01000005">
    <property type="protein sequence ID" value="SHI55062.1"/>
    <property type="molecule type" value="Genomic_DNA"/>
</dbReference>
<accession>A0A1M6C290</accession>
<feature type="transmembrane region" description="Helical" evidence="7">
    <location>
        <begin position="135"/>
        <end position="157"/>
    </location>
</feature>
<evidence type="ECO:0000313" key="9">
    <source>
        <dbReference type="EMBL" id="SHI55062.1"/>
    </source>
</evidence>
<proteinExistence type="predicted"/>
<reference evidence="9 10" key="1">
    <citation type="submission" date="2016-11" db="EMBL/GenBank/DDBJ databases">
        <authorList>
            <person name="Jaros S."/>
            <person name="Januszkiewicz K."/>
            <person name="Wedrychowicz H."/>
        </authorList>
    </citation>
    <scope>NUCLEOTIDE SEQUENCE [LARGE SCALE GENOMIC DNA]</scope>
    <source>
        <strain evidence="9 10">DSM 17477</strain>
    </source>
</reference>
<feature type="transmembrane region" description="Helical" evidence="7">
    <location>
        <begin position="5"/>
        <end position="20"/>
    </location>
</feature>